<dbReference type="InterPro" id="IPR029068">
    <property type="entry name" value="Glyas_Bleomycin-R_OHBP_Dase"/>
</dbReference>
<gene>
    <name evidence="2" type="ORF">DI586_04550</name>
</gene>
<dbReference type="InterPro" id="IPR004360">
    <property type="entry name" value="Glyas_Fos-R_dOase_dom"/>
</dbReference>
<dbReference type="PANTHER" id="PTHR10374:SF30">
    <property type="entry name" value="LACTOYLGLUTATHIONE LYASE"/>
    <property type="match status" value="1"/>
</dbReference>
<feature type="domain" description="Glyoxalase/fosfomycin resistance/dioxygenase" evidence="1">
    <location>
        <begin position="70"/>
        <end position="139"/>
    </location>
</feature>
<dbReference type="AlphaFoldDB" id="A0A2W5FMH1"/>
<keyword evidence="2" id="KW-0456">Lyase</keyword>
<protein>
    <submittedName>
        <fullName evidence="2">Lactoylglutathione lyase</fullName>
    </submittedName>
</protein>
<dbReference type="Gene3D" id="3.10.180.10">
    <property type="entry name" value="2,3-Dihydroxybiphenyl 1,2-Dioxygenase, domain 1"/>
    <property type="match status" value="1"/>
</dbReference>
<dbReference type="PANTHER" id="PTHR10374">
    <property type="entry name" value="LACTOYLGLUTATHIONE LYASE GLYOXALASE I"/>
    <property type="match status" value="1"/>
</dbReference>
<comment type="caution">
    <text evidence="2">The sequence shown here is derived from an EMBL/GenBank/DDBJ whole genome shotgun (WGS) entry which is preliminary data.</text>
</comment>
<reference evidence="2 3" key="1">
    <citation type="submission" date="2017-08" db="EMBL/GenBank/DDBJ databases">
        <title>Infants hospitalized years apart are colonized by the same room-sourced microbial strains.</title>
        <authorList>
            <person name="Brooks B."/>
            <person name="Olm M.R."/>
            <person name="Firek B.A."/>
            <person name="Baker R."/>
            <person name="Thomas B.C."/>
            <person name="Morowitz M.J."/>
            <person name="Banfield J.F."/>
        </authorList>
    </citation>
    <scope>NUCLEOTIDE SEQUENCE [LARGE SCALE GENOMIC DNA]</scope>
    <source>
        <strain evidence="2">S2_006_000_R2_64</strain>
    </source>
</reference>
<dbReference type="SUPFAM" id="SSF54593">
    <property type="entry name" value="Glyoxalase/Bleomycin resistance protein/Dihydroxybiphenyl dioxygenase"/>
    <property type="match status" value="1"/>
</dbReference>
<evidence type="ECO:0000259" key="1">
    <source>
        <dbReference type="Pfam" id="PF00903"/>
    </source>
</evidence>
<accession>A0A2W5FMH1</accession>
<dbReference type="GO" id="GO:0016829">
    <property type="term" value="F:lyase activity"/>
    <property type="evidence" value="ECO:0007669"/>
    <property type="project" value="UniProtKB-KW"/>
</dbReference>
<evidence type="ECO:0000313" key="2">
    <source>
        <dbReference type="EMBL" id="PZP56178.1"/>
    </source>
</evidence>
<sequence length="161" mass="18050">MAIGQDGRVVSRGRIGLCVVRRKLLDRRPTIDLIGRRSPRQLRRTAGGQKVRAAIVGMDRHLDTLTGSETRQSPLLELTYNWDKEDYTGGRNFGHLAYEVDNIYEFCQSLVDQGIVINRPPRDGNMAFVKSPDGISIEILQKGDKLSPAEPWASMPNTGTW</sequence>
<organism evidence="2 3">
    <name type="scientific">Micavibrio aeruginosavorus</name>
    <dbReference type="NCBI Taxonomy" id="349221"/>
    <lineage>
        <taxon>Bacteria</taxon>
        <taxon>Pseudomonadati</taxon>
        <taxon>Bdellovibrionota</taxon>
        <taxon>Bdellovibrionia</taxon>
        <taxon>Bdellovibrionales</taxon>
        <taxon>Pseudobdellovibrionaceae</taxon>
        <taxon>Micavibrio</taxon>
    </lineage>
</organism>
<dbReference type="EMBL" id="QFOT01000035">
    <property type="protein sequence ID" value="PZP56178.1"/>
    <property type="molecule type" value="Genomic_DNA"/>
</dbReference>
<name>A0A2W5FMH1_9BACT</name>
<dbReference type="Pfam" id="PF00903">
    <property type="entry name" value="Glyoxalase"/>
    <property type="match status" value="1"/>
</dbReference>
<evidence type="ECO:0000313" key="3">
    <source>
        <dbReference type="Proteomes" id="UP000249739"/>
    </source>
</evidence>
<proteinExistence type="predicted"/>
<dbReference type="Proteomes" id="UP000249739">
    <property type="component" value="Unassembled WGS sequence"/>
</dbReference>